<dbReference type="InterPro" id="IPR032466">
    <property type="entry name" value="Metal_Hydrolase"/>
</dbReference>
<accession>A0A1S7UKV0</accession>
<dbReference type="GO" id="GO:0016810">
    <property type="term" value="F:hydrolase activity, acting on carbon-nitrogen (but not peptide) bonds"/>
    <property type="evidence" value="ECO:0007669"/>
    <property type="project" value="InterPro"/>
</dbReference>
<feature type="domain" description="Amidohydrolase-related" evidence="1">
    <location>
        <begin position="1"/>
        <end position="362"/>
    </location>
</feature>
<sequence>MPGLWDVHAHFGGEPAGVAAGAQEAVFLQHAATGGARLARGCWEALQRGYTSLRDVAGLGCEVARAIDDGTIAGPNVYSAGACLSQTGGHGDLTALPPGDAQRAFGLAGSAGTAGHWGSGQTLLVDGVDECRRGVRLQIRRGARCIKVFASGGVLSRDDDPLRAQFSPEELGVIVAEAARQGRLVAAHVHGKAGILAAVRAGVGSVEHVSFADEECVRLIRERGTLYVATRAVVDMLLRGGGEGLSDYQWEKARLCGRHHLRAYRMAIAAGVRIALGTDTPPGFNMAVELDFAVQAGMSPLEAIRAATANGPLSVGEMAPKTGQLRAGYEADVLGLLANPVEDIKVLQDKRNIEWVWKGGRLFKGPGIGPWGEDPL</sequence>
<dbReference type="InterPro" id="IPR011059">
    <property type="entry name" value="Metal-dep_hydrolase_composite"/>
</dbReference>
<dbReference type="InterPro" id="IPR006680">
    <property type="entry name" value="Amidohydro-rel"/>
</dbReference>
<dbReference type="SUPFAM" id="SSF51338">
    <property type="entry name" value="Composite domain of metallo-dependent hydrolases"/>
    <property type="match status" value="1"/>
</dbReference>
<dbReference type="OMA" id="NPRPGYW"/>
<dbReference type="AlphaFoldDB" id="A0A1S7UKV0"/>
<protein>
    <submittedName>
        <fullName evidence="2">Putative amidohydrolase</fullName>
    </submittedName>
</protein>
<dbReference type="PANTHER" id="PTHR43135">
    <property type="entry name" value="ALPHA-D-RIBOSE 1-METHYLPHOSPHONATE 5-TRIPHOSPHATE DIPHOSPHATASE"/>
    <property type="match status" value="1"/>
</dbReference>
<dbReference type="EMBL" id="DF977450">
    <property type="protein sequence ID" value="GAP83915.2"/>
    <property type="molecule type" value="Genomic_DNA"/>
</dbReference>
<dbReference type="Pfam" id="PF01979">
    <property type="entry name" value="Amidohydro_1"/>
    <property type="match status" value="1"/>
</dbReference>
<dbReference type="InterPro" id="IPR051781">
    <property type="entry name" value="Metallo-dep_Hydrolase"/>
</dbReference>
<reference evidence="2" key="1">
    <citation type="submission" date="2016-03" db="EMBL/GenBank/DDBJ databases">
        <title>Draft genome sequence of Rosellinia necatrix.</title>
        <authorList>
            <person name="Kanematsu S."/>
        </authorList>
    </citation>
    <scope>NUCLEOTIDE SEQUENCE [LARGE SCALE GENOMIC DNA]</scope>
    <source>
        <strain evidence="2">W97</strain>
    </source>
</reference>
<name>A0A1S7UKV0_ROSNE</name>
<organism evidence="2">
    <name type="scientific">Rosellinia necatrix</name>
    <name type="common">White root-rot fungus</name>
    <dbReference type="NCBI Taxonomy" id="77044"/>
    <lineage>
        <taxon>Eukaryota</taxon>
        <taxon>Fungi</taxon>
        <taxon>Dikarya</taxon>
        <taxon>Ascomycota</taxon>
        <taxon>Pezizomycotina</taxon>
        <taxon>Sordariomycetes</taxon>
        <taxon>Xylariomycetidae</taxon>
        <taxon>Xylariales</taxon>
        <taxon>Xylariaceae</taxon>
        <taxon>Rosellinia</taxon>
    </lineage>
</organism>
<keyword evidence="2" id="KW-0378">Hydrolase</keyword>
<keyword evidence="3" id="KW-1185">Reference proteome</keyword>
<evidence type="ECO:0000313" key="2">
    <source>
        <dbReference type="EMBL" id="GAP83915.2"/>
    </source>
</evidence>
<gene>
    <name evidence="2" type="ORF">SAMD00023353_0503350</name>
</gene>
<evidence type="ECO:0000313" key="3">
    <source>
        <dbReference type="Proteomes" id="UP000054516"/>
    </source>
</evidence>
<dbReference type="Proteomes" id="UP000054516">
    <property type="component" value="Unassembled WGS sequence"/>
</dbReference>
<dbReference type="SUPFAM" id="SSF51556">
    <property type="entry name" value="Metallo-dependent hydrolases"/>
    <property type="match status" value="1"/>
</dbReference>
<dbReference type="OrthoDB" id="194468at2759"/>
<dbReference type="PANTHER" id="PTHR43135:SF3">
    <property type="entry name" value="ALPHA-D-RIBOSE 1-METHYLPHOSPHONATE 5-TRIPHOSPHATE DIPHOSPHATASE"/>
    <property type="match status" value="1"/>
</dbReference>
<dbReference type="CDD" id="cd01299">
    <property type="entry name" value="Met_dep_hydrolase_A"/>
    <property type="match status" value="1"/>
</dbReference>
<dbReference type="InterPro" id="IPR057744">
    <property type="entry name" value="OTAase-like"/>
</dbReference>
<evidence type="ECO:0000259" key="1">
    <source>
        <dbReference type="Pfam" id="PF01979"/>
    </source>
</evidence>
<proteinExistence type="predicted"/>
<dbReference type="Gene3D" id="3.20.20.140">
    <property type="entry name" value="Metal-dependent hydrolases"/>
    <property type="match status" value="1"/>
</dbReference>
<dbReference type="STRING" id="77044.A0A1S7UKV0"/>